<feature type="domain" description="AAA" evidence="1">
    <location>
        <begin position="18"/>
        <end position="153"/>
    </location>
</feature>
<proteinExistence type="predicted"/>
<dbReference type="AlphaFoldDB" id="A0A3B1DSR2"/>
<dbReference type="InterPro" id="IPR041682">
    <property type="entry name" value="AAA_14"/>
</dbReference>
<dbReference type="InterPro" id="IPR025420">
    <property type="entry name" value="DUF4143"/>
</dbReference>
<evidence type="ECO:0000313" key="3">
    <source>
        <dbReference type="EMBL" id="VAX38150.1"/>
    </source>
</evidence>
<gene>
    <name evidence="3" type="ORF">MNBD_UNCLBAC01-575</name>
</gene>
<dbReference type="PANTHER" id="PTHR33295">
    <property type="entry name" value="ATPASE"/>
    <property type="match status" value="1"/>
</dbReference>
<name>A0A3B1DSR2_9ZZZZ</name>
<reference evidence="3" key="1">
    <citation type="submission" date="2018-06" db="EMBL/GenBank/DDBJ databases">
        <authorList>
            <person name="Zhirakovskaya E."/>
        </authorList>
    </citation>
    <scope>NUCLEOTIDE SEQUENCE</scope>
</reference>
<evidence type="ECO:0000259" key="1">
    <source>
        <dbReference type="Pfam" id="PF13173"/>
    </source>
</evidence>
<feature type="domain" description="DUF4143" evidence="2">
    <location>
        <begin position="226"/>
        <end position="386"/>
    </location>
</feature>
<organism evidence="3">
    <name type="scientific">hydrothermal vent metagenome</name>
    <dbReference type="NCBI Taxonomy" id="652676"/>
    <lineage>
        <taxon>unclassified sequences</taxon>
        <taxon>metagenomes</taxon>
        <taxon>ecological metagenomes</taxon>
    </lineage>
</organism>
<dbReference type="PANTHER" id="PTHR33295:SF7">
    <property type="entry name" value="ATPASE"/>
    <property type="match status" value="1"/>
</dbReference>
<protein>
    <submittedName>
        <fullName evidence="3">Predicted ATPase (AAA+ superfamily)</fullName>
    </submittedName>
</protein>
<evidence type="ECO:0000259" key="2">
    <source>
        <dbReference type="Pfam" id="PF13635"/>
    </source>
</evidence>
<sequence length="436" mass="49349">MRRKITDNLLLWRNKLDRKPLLIDGARQVGKTYVISAFGRGNYDNVIYVNFETHLSIAADFDNDITPEYIINCLEVFYKQKILPGKTLIFFDEIQSCERALTSLKYFYEAASEYHIIAAGSLLGVAINRDKFSFPVGKVDRLHLYPMDFEEFLWAQESQLLAEKIRGCYISNEPLPDMLHQQALTLYKNYLIVGGMPAVINAYNIYHRLLDSADVQTLIVNSYIADMAKYAAPAQTTKIMSAFQSIPVQLAKENRKFQYKVIQKGGSSSMFGPSIDWLCAAGLVIKCHKVIQGKIPLAAYQDLSSFKLYMGDVGLLVLKSGMPAHNILTPIEINNTFFGAIAENYVACQLAVNGAHFYYWDSAYTAEIDFVIQDEDQVIPIEVKAGVHIRSRSLSVYREKYSPSYVIRVSAKNFGFENNIKSVPLYAVFCIKGKKE</sequence>
<dbReference type="Pfam" id="PF13173">
    <property type="entry name" value="AAA_14"/>
    <property type="match status" value="1"/>
</dbReference>
<dbReference type="EMBL" id="UOGJ01000151">
    <property type="protein sequence ID" value="VAX38150.1"/>
    <property type="molecule type" value="Genomic_DNA"/>
</dbReference>
<dbReference type="SUPFAM" id="SSF52540">
    <property type="entry name" value="P-loop containing nucleoside triphosphate hydrolases"/>
    <property type="match status" value="1"/>
</dbReference>
<dbReference type="InterPro" id="IPR027417">
    <property type="entry name" value="P-loop_NTPase"/>
</dbReference>
<dbReference type="Pfam" id="PF13635">
    <property type="entry name" value="DUF4143"/>
    <property type="match status" value="1"/>
</dbReference>
<accession>A0A3B1DSR2</accession>